<keyword evidence="8" id="KW-0472">Membrane</keyword>
<feature type="domain" description="ABC transporter" evidence="9">
    <location>
        <begin position="278"/>
        <end position="510"/>
    </location>
</feature>
<evidence type="ECO:0000256" key="5">
    <source>
        <dbReference type="ARBA" id="ARBA00022741"/>
    </source>
</evidence>
<reference evidence="10" key="1">
    <citation type="submission" date="2022-07" db="EMBL/GenBank/DDBJ databases">
        <title>FELIX.</title>
        <authorList>
            <person name="Wan K.H."/>
            <person name="Park S."/>
            <person name="Lawrence Q."/>
            <person name="Eichenberger J.P."/>
            <person name="Booth B.W."/>
            <person name="Piaggio A.J."/>
            <person name="Chandler J.C."/>
            <person name="Franklin A.B."/>
            <person name="Celniker S.E."/>
        </authorList>
    </citation>
    <scope>NUCLEOTIDE SEQUENCE</scope>
    <source>
        <strain evidence="10">QA-1986 374</strain>
    </source>
</reference>
<protein>
    <submittedName>
        <fullName evidence="10">Energy-coupling factor ABC transporter ATP-binding protein</fullName>
    </submittedName>
</protein>
<evidence type="ECO:0000313" key="11">
    <source>
        <dbReference type="Proteomes" id="UP001059773"/>
    </source>
</evidence>
<dbReference type="PROSITE" id="PS50893">
    <property type="entry name" value="ABC_TRANSPORTER_2"/>
    <property type="match status" value="2"/>
</dbReference>
<evidence type="ECO:0000259" key="9">
    <source>
        <dbReference type="PROSITE" id="PS50893"/>
    </source>
</evidence>
<keyword evidence="7" id="KW-1278">Translocase</keyword>
<dbReference type="InterPro" id="IPR003593">
    <property type="entry name" value="AAA+_ATPase"/>
</dbReference>
<dbReference type="CDD" id="cd03225">
    <property type="entry name" value="ABC_cobalt_CbiO_domain1"/>
    <property type="match status" value="2"/>
</dbReference>
<evidence type="ECO:0000256" key="6">
    <source>
        <dbReference type="ARBA" id="ARBA00022840"/>
    </source>
</evidence>
<keyword evidence="11" id="KW-1185">Reference proteome</keyword>
<evidence type="ECO:0000256" key="4">
    <source>
        <dbReference type="ARBA" id="ARBA00022475"/>
    </source>
</evidence>
<dbReference type="InterPro" id="IPR027417">
    <property type="entry name" value="P-loop_NTPase"/>
</dbReference>
<keyword evidence="4" id="KW-1003">Cell membrane</keyword>
<dbReference type="InterPro" id="IPR050095">
    <property type="entry name" value="ECF_ABC_transporter_ATP-bd"/>
</dbReference>
<dbReference type="PROSITE" id="PS00211">
    <property type="entry name" value="ABC_TRANSPORTER_1"/>
    <property type="match status" value="2"/>
</dbReference>
<dbReference type="GO" id="GO:0005524">
    <property type="term" value="F:ATP binding"/>
    <property type="evidence" value="ECO:0007669"/>
    <property type="project" value="UniProtKB-KW"/>
</dbReference>
<dbReference type="PANTHER" id="PTHR43553">
    <property type="entry name" value="HEAVY METAL TRANSPORTER"/>
    <property type="match status" value="1"/>
</dbReference>
<name>A0ABY5JYN0_9BACI</name>
<evidence type="ECO:0000256" key="7">
    <source>
        <dbReference type="ARBA" id="ARBA00022967"/>
    </source>
</evidence>
<evidence type="ECO:0000256" key="1">
    <source>
        <dbReference type="ARBA" id="ARBA00004202"/>
    </source>
</evidence>
<sequence>MSNQAHRNPLFQLKDFSFFYQDQAEAVINQLTVSLYADEVTLLMGASGAGKSTLALCLNGQYPEAVEGTAKGEILFQGKATQDYAKGKLNQKVGIVFQDPESQFCMIRVEDELAFVLENMAIPGEEMYMRILTALKQVGMQDFLYHKIHDLSGGQKQKIALASVLLMEPDYLILDEPTANLDPVSRLEFIEDIMRLQKELQQGVLVIEHQAEDWVDYADRMLVLNHASQVVIDDQPATVFSAYQEELRSHHIAFPPAYREEQKQALPAIHEYDSAPLMDIAQLAFQYKKQSILNHVSFSIYPGELMAILGENGAGKSTLLQLLTRLKQPQGGRITLHQKNLNAWSEHELRKRTGFVFQQPEHQFIRDTVYQEITFGMQLNDMPAKQLESRASALLKLLHLEKHQARNPFMLSGGQKRRLSVATMLDDTPDLLFFDEPTYGQDHQTTKELLDIIHSLREQGTAVVIVTHDMELVAQHCQRAVVLNEGGIAFDGDPDHLWEKTPLLNKARLRAPYHKRFPNKVASML</sequence>
<keyword evidence="3" id="KW-0813">Transport</keyword>
<dbReference type="Gene3D" id="3.40.50.300">
    <property type="entry name" value="P-loop containing nucleotide triphosphate hydrolases"/>
    <property type="match status" value="2"/>
</dbReference>
<keyword evidence="5" id="KW-0547">Nucleotide-binding</keyword>
<gene>
    <name evidence="10" type="ORF">NP439_09845</name>
</gene>
<evidence type="ECO:0000256" key="8">
    <source>
        <dbReference type="ARBA" id="ARBA00023136"/>
    </source>
</evidence>
<accession>A0ABY5JYN0</accession>
<dbReference type="Proteomes" id="UP001059773">
    <property type="component" value="Chromosome"/>
</dbReference>
<organism evidence="10 11">
    <name type="scientific">Oceanobacillus jeddahense</name>
    <dbReference type="NCBI Taxonomy" id="1462527"/>
    <lineage>
        <taxon>Bacteria</taxon>
        <taxon>Bacillati</taxon>
        <taxon>Bacillota</taxon>
        <taxon>Bacilli</taxon>
        <taxon>Bacillales</taxon>
        <taxon>Bacillaceae</taxon>
        <taxon>Oceanobacillus</taxon>
    </lineage>
</organism>
<feature type="domain" description="ABC transporter" evidence="9">
    <location>
        <begin position="11"/>
        <end position="251"/>
    </location>
</feature>
<evidence type="ECO:0000256" key="3">
    <source>
        <dbReference type="ARBA" id="ARBA00022448"/>
    </source>
</evidence>
<dbReference type="NCBIfam" id="NF010167">
    <property type="entry name" value="PRK13648.1"/>
    <property type="match status" value="2"/>
</dbReference>
<dbReference type="InterPro" id="IPR015856">
    <property type="entry name" value="ABC_transpr_CbiO/EcfA_su"/>
</dbReference>
<comment type="subcellular location">
    <subcellularLocation>
        <location evidence="1">Cell membrane</location>
        <topology evidence="1">Peripheral membrane protein</topology>
    </subcellularLocation>
</comment>
<dbReference type="SMART" id="SM00382">
    <property type="entry name" value="AAA"/>
    <property type="match status" value="2"/>
</dbReference>
<dbReference type="EMBL" id="CP101914">
    <property type="protein sequence ID" value="UUI04909.1"/>
    <property type="molecule type" value="Genomic_DNA"/>
</dbReference>
<keyword evidence="6 10" id="KW-0067">ATP-binding</keyword>
<dbReference type="SUPFAM" id="SSF52540">
    <property type="entry name" value="P-loop containing nucleoside triphosphate hydrolases"/>
    <property type="match status" value="2"/>
</dbReference>
<evidence type="ECO:0000313" key="10">
    <source>
        <dbReference type="EMBL" id="UUI04909.1"/>
    </source>
</evidence>
<dbReference type="Pfam" id="PF00005">
    <property type="entry name" value="ABC_tran"/>
    <property type="match status" value="2"/>
</dbReference>
<evidence type="ECO:0000256" key="2">
    <source>
        <dbReference type="ARBA" id="ARBA00005417"/>
    </source>
</evidence>
<dbReference type="RefSeq" id="WP_256709814.1">
    <property type="nucleotide sequence ID" value="NZ_CP101914.1"/>
</dbReference>
<proteinExistence type="inferred from homology"/>
<comment type="similarity">
    <text evidence="2">Belongs to the ABC transporter superfamily.</text>
</comment>
<dbReference type="InterPro" id="IPR017871">
    <property type="entry name" value="ABC_transporter-like_CS"/>
</dbReference>
<dbReference type="PANTHER" id="PTHR43553:SF19">
    <property type="entry name" value="HMP_THIAMINE IMPORT ATP-BINDING PROTEIN YKOD-RELATED"/>
    <property type="match status" value="1"/>
</dbReference>
<dbReference type="InterPro" id="IPR003439">
    <property type="entry name" value="ABC_transporter-like_ATP-bd"/>
</dbReference>